<dbReference type="EMBL" id="CH476628">
    <property type="protein sequence ID" value="EDO04234.1"/>
    <property type="molecule type" value="Genomic_DNA"/>
</dbReference>
<dbReference type="KEGG" id="ssl:SS1G_06717"/>
<evidence type="ECO:0000313" key="1">
    <source>
        <dbReference type="EMBL" id="EDO04234.1"/>
    </source>
</evidence>
<dbReference type="InParanoid" id="A7EN18"/>
<gene>
    <name evidence="1" type="ORF">SS1G_06717</name>
</gene>
<reference evidence="2" key="1">
    <citation type="journal article" date="2011" name="PLoS Genet.">
        <title>Genomic analysis of the necrotrophic fungal pathogens Sclerotinia sclerotiorum and Botrytis cinerea.</title>
        <authorList>
            <person name="Amselem J."/>
            <person name="Cuomo C.A."/>
            <person name="van Kan J.A."/>
            <person name="Viaud M."/>
            <person name="Benito E.P."/>
            <person name="Couloux A."/>
            <person name="Coutinho P.M."/>
            <person name="de Vries R.P."/>
            <person name="Dyer P.S."/>
            <person name="Fillinger S."/>
            <person name="Fournier E."/>
            <person name="Gout L."/>
            <person name="Hahn M."/>
            <person name="Kohn L."/>
            <person name="Lapalu N."/>
            <person name="Plummer K.M."/>
            <person name="Pradier J.M."/>
            <person name="Quevillon E."/>
            <person name="Sharon A."/>
            <person name="Simon A."/>
            <person name="ten Have A."/>
            <person name="Tudzynski B."/>
            <person name="Tudzynski P."/>
            <person name="Wincker P."/>
            <person name="Andrew M."/>
            <person name="Anthouard V."/>
            <person name="Beever R.E."/>
            <person name="Beffa R."/>
            <person name="Benoit I."/>
            <person name="Bouzid O."/>
            <person name="Brault B."/>
            <person name="Chen Z."/>
            <person name="Choquer M."/>
            <person name="Collemare J."/>
            <person name="Cotton P."/>
            <person name="Danchin E.G."/>
            <person name="Da Silva C."/>
            <person name="Gautier A."/>
            <person name="Giraud C."/>
            <person name="Giraud T."/>
            <person name="Gonzalez C."/>
            <person name="Grossetete S."/>
            <person name="Guldener U."/>
            <person name="Henrissat B."/>
            <person name="Howlett B.J."/>
            <person name="Kodira C."/>
            <person name="Kretschmer M."/>
            <person name="Lappartient A."/>
            <person name="Leroch M."/>
            <person name="Levis C."/>
            <person name="Mauceli E."/>
            <person name="Neuveglise C."/>
            <person name="Oeser B."/>
            <person name="Pearson M."/>
            <person name="Poulain J."/>
            <person name="Poussereau N."/>
            <person name="Quesneville H."/>
            <person name="Rascle C."/>
            <person name="Schumacher J."/>
            <person name="Segurens B."/>
            <person name="Sexton A."/>
            <person name="Silva E."/>
            <person name="Sirven C."/>
            <person name="Soanes D.M."/>
            <person name="Talbot N.J."/>
            <person name="Templeton M."/>
            <person name="Yandava C."/>
            <person name="Yarden O."/>
            <person name="Zeng Q."/>
            <person name="Rollins J.A."/>
            <person name="Lebrun M.H."/>
            <person name="Dickman M."/>
        </authorList>
    </citation>
    <scope>NUCLEOTIDE SEQUENCE [LARGE SCALE GENOMIC DNA]</scope>
    <source>
        <strain evidence="2">ATCC 18683 / 1980 / Ss-1</strain>
    </source>
</reference>
<dbReference type="Proteomes" id="UP000001312">
    <property type="component" value="Unassembled WGS sequence"/>
</dbReference>
<protein>
    <submittedName>
        <fullName evidence="1">Uncharacterized protein</fullName>
    </submittedName>
</protein>
<organism evidence="1 2">
    <name type="scientific">Sclerotinia sclerotiorum (strain ATCC 18683 / 1980 / Ss-1)</name>
    <name type="common">White mold</name>
    <name type="synonym">Whetzelinia sclerotiorum</name>
    <dbReference type="NCBI Taxonomy" id="665079"/>
    <lineage>
        <taxon>Eukaryota</taxon>
        <taxon>Fungi</taxon>
        <taxon>Dikarya</taxon>
        <taxon>Ascomycota</taxon>
        <taxon>Pezizomycotina</taxon>
        <taxon>Leotiomycetes</taxon>
        <taxon>Helotiales</taxon>
        <taxon>Sclerotiniaceae</taxon>
        <taxon>Sclerotinia</taxon>
    </lineage>
</organism>
<sequence>MVDIMAKHRYLITLGGNLFGAGRGVPVFALFRSIGALEWYEFEVSLEEEGDDG</sequence>
<name>A7EN18_SCLS1</name>
<dbReference type="GeneID" id="5488359"/>
<accession>A7EN18</accession>
<proteinExistence type="predicted"/>
<dbReference type="RefSeq" id="XP_001592476.1">
    <property type="nucleotide sequence ID" value="XM_001592426.1"/>
</dbReference>
<evidence type="ECO:0000313" key="2">
    <source>
        <dbReference type="Proteomes" id="UP000001312"/>
    </source>
</evidence>
<keyword evidence="2" id="KW-1185">Reference proteome</keyword>
<dbReference type="AlphaFoldDB" id="A7EN18"/>